<protein>
    <submittedName>
        <fullName evidence="1">Uncharacterized protein</fullName>
    </submittedName>
</protein>
<evidence type="ECO:0000313" key="1">
    <source>
        <dbReference type="EMBL" id="OCH93005.1"/>
    </source>
</evidence>
<gene>
    <name evidence="1" type="ORF">OBBRIDRAFT_388302</name>
</gene>
<name>A0A8E2B373_9APHY</name>
<reference evidence="1 2" key="1">
    <citation type="submission" date="2016-07" db="EMBL/GenBank/DDBJ databases">
        <title>Draft genome of the white-rot fungus Obba rivulosa 3A-2.</title>
        <authorList>
            <consortium name="DOE Joint Genome Institute"/>
            <person name="Miettinen O."/>
            <person name="Riley R."/>
            <person name="Acob R."/>
            <person name="Barry K."/>
            <person name="Cullen D."/>
            <person name="De Vries R."/>
            <person name="Hainaut M."/>
            <person name="Hatakka A."/>
            <person name="Henrissat B."/>
            <person name="Hilden K."/>
            <person name="Kuo R."/>
            <person name="Labutti K."/>
            <person name="Lipzen A."/>
            <person name="Makela M.R."/>
            <person name="Sandor L."/>
            <person name="Spatafora J.W."/>
            <person name="Grigoriev I.V."/>
            <person name="Hibbett D.S."/>
        </authorList>
    </citation>
    <scope>NUCLEOTIDE SEQUENCE [LARGE SCALE GENOMIC DNA]</scope>
    <source>
        <strain evidence="1 2">3A-2</strain>
    </source>
</reference>
<keyword evidence="2" id="KW-1185">Reference proteome</keyword>
<proteinExistence type="predicted"/>
<dbReference type="AlphaFoldDB" id="A0A8E2B373"/>
<dbReference type="Proteomes" id="UP000250043">
    <property type="component" value="Unassembled WGS sequence"/>
</dbReference>
<organism evidence="1 2">
    <name type="scientific">Obba rivulosa</name>
    <dbReference type="NCBI Taxonomy" id="1052685"/>
    <lineage>
        <taxon>Eukaryota</taxon>
        <taxon>Fungi</taxon>
        <taxon>Dikarya</taxon>
        <taxon>Basidiomycota</taxon>
        <taxon>Agaricomycotina</taxon>
        <taxon>Agaricomycetes</taxon>
        <taxon>Polyporales</taxon>
        <taxon>Gelatoporiaceae</taxon>
        <taxon>Obba</taxon>
    </lineage>
</organism>
<dbReference type="EMBL" id="KV722361">
    <property type="protein sequence ID" value="OCH93005.1"/>
    <property type="molecule type" value="Genomic_DNA"/>
</dbReference>
<sequence length="151" mass="17574">MDSATPSQSIIAQRTMCANLSIQTCGPDFACPQAKYRVQRPIVVPTAPELHSLSFPRVIIPCSFNLNEKKPTAYQFIPLITLSVFWRHIRLANGQPASYDWRPWSLRTYRLDVNRCRRCTVFRMKLVEYPVDSHPTTLRVFDLNQSDIRYR</sequence>
<evidence type="ECO:0000313" key="2">
    <source>
        <dbReference type="Proteomes" id="UP000250043"/>
    </source>
</evidence>
<accession>A0A8E2B373</accession>